<proteinExistence type="predicted"/>
<sequence length="54" mass="6342">MFERFLRIFIFIFYLMDTVFASKEKYNNGKGCHEKIRSTTANRLGNVGQFSMPS</sequence>
<name>A0A0K0DGH0_ANGCA</name>
<evidence type="ECO:0000256" key="1">
    <source>
        <dbReference type="SAM" id="SignalP"/>
    </source>
</evidence>
<dbReference type="Proteomes" id="UP000035642">
    <property type="component" value="Unassembled WGS sequence"/>
</dbReference>
<reference evidence="2" key="1">
    <citation type="submission" date="2012-09" db="EMBL/GenBank/DDBJ databases">
        <authorList>
            <person name="Martin A.A."/>
        </authorList>
    </citation>
    <scope>NUCLEOTIDE SEQUENCE</scope>
</reference>
<accession>A0A0K0DGH0</accession>
<evidence type="ECO:0000313" key="3">
    <source>
        <dbReference type="WBParaSite" id="ACAC_0001018901-mRNA-1"/>
    </source>
</evidence>
<keyword evidence="2" id="KW-1185">Reference proteome</keyword>
<evidence type="ECO:0000313" key="2">
    <source>
        <dbReference type="Proteomes" id="UP000035642"/>
    </source>
</evidence>
<keyword evidence="1" id="KW-0732">Signal</keyword>
<feature type="signal peptide" evidence="1">
    <location>
        <begin position="1"/>
        <end position="21"/>
    </location>
</feature>
<dbReference type="AlphaFoldDB" id="A0A0K0DGH0"/>
<dbReference type="WBParaSite" id="ACAC_0001018901-mRNA-1">
    <property type="protein sequence ID" value="ACAC_0001018901-mRNA-1"/>
    <property type="gene ID" value="ACAC_0001018901"/>
</dbReference>
<organism evidence="2 3">
    <name type="scientific">Angiostrongylus cantonensis</name>
    <name type="common">Rat lungworm</name>
    <dbReference type="NCBI Taxonomy" id="6313"/>
    <lineage>
        <taxon>Eukaryota</taxon>
        <taxon>Metazoa</taxon>
        <taxon>Ecdysozoa</taxon>
        <taxon>Nematoda</taxon>
        <taxon>Chromadorea</taxon>
        <taxon>Rhabditida</taxon>
        <taxon>Rhabditina</taxon>
        <taxon>Rhabditomorpha</taxon>
        <taxon>Strongyloidea</taxon>
        <taxon>Metastrongylidae</taxon>
        <taxon>Angiostrongylus</taxon>
    </lineage>
</organism>
<protein>
    <submittedName>
        <fullName evidence="3">Uncharacterized protein</fullName>
    </submittedName>
</protein>
<reference evidence="3" key="2">
    <citation type="submission" date="2017-02" db="UniProtKB">
        <authorList>
            <consortium name="WormBaseParasite"/>
        </authorList>
    </citation>
    <scope>IDENTIFICATION</scope>
</reference>
<feature type="chain" id="PRO_5005326777" evidence="1">
    <location>
        <begin position="22"/>
        <end position="54"/>
    </location>
</feature>